<comment type="cofactor">
    <cofactor evidence="2">
        <name>[4Fe-4S] cluster</name>
        <dbReference type="ChEBI" id="CHEBI:49883"/>
    </cofactor>
</comment>
<evidence type="ECO:0000256" key="2">
    <source>
        <dbReference type="ARBA" id="ARBA00001966"/>
    </source>
</evidence>
<dbReference type="Gene3D" id="3.50.50.60">
    <property type="entry name" value="FAD/NAD(P)-binding domain"/>
    <property type="match status" value="1"/>
</dbReference>
<organism evidence="12 13">
    <name type="scientific">Anaeromicropila herbilytica</name>
    <dbReference type="NCBI Taxonomy" id="2785025"/>
    <lineage>
        <taxon>Bacteria</taxon>
        <taxon>Bacillati</taxon>
        <taxon>Bacillota</taxon>
        <taxon>Clostridia</taxon>
        <taxon>Lachnospirales</taxon>
        <taxon>Lachnospiraceae</taxon>
        <taxon>Anaeromicropila</taxon>
    </lineage>
</organism>
<dbReference type="PANTHER" id="PTHR42917">
    <property type="entry name" value="2,4-DIENOYL-COA REDUCTASE"/>
    <property type="match status" value="1"/>
</dbReference>
<dbReference type="GO" id="GO:0046872">
    <property type="term" value="F:metal ion binding"/>
    <property type="evidence" value="ECO:0007669"/>
    <property type="project" value="UniProtKB-KW"/>
</dbReference>
<comment type="cofactor">
    <cofactor evidence="1">
        <name>FMN</name>
        <dbReference type="ChEBI" id="CHEBI:58210"/>
    </cofactor>
</comment>
<dbReference type="Pfam" id="PF07992">
    <property type="entry name" value="Pyr_redox_2"/>
    <property type="match status" value="1"/>
</dbReference>
<dbReference type="Pfam" id="PF00724">
    <property type="entry name" value="Oxidored_FMN"/>
    <property type="match status" value="1"/>
</dbReference>
<keyword evidence="4" id="KW-0285">Flavoprotein</keyword>
<dbReference type="Proteomes" id="UP000595897">
    <property type="component" value="Chromosome"/>
</dbReference>
<dbReference type="SUPFAM" id="SSF51905">
    <property type="entry name" value="FAD/NAD(P)-binding domain"/>
    <property type="match status" value="1"/>
</dbReference>
<dbReference type="InterPro" id="IPR013785">
    <property type="entry name" value="Aldolase_TIM"/>
</dbReference>
<evidence type="ECO:0000256" key="6">
    <source>
        <dbReference type="ARBA" id="ARBA00022723"/>
    </source>
</evidence>
<dbReference type="Gene3D" id="3.40.50.720">
    <property type="entry name" value="NAD(P)-binding Rossmann-like Domain"/>
    <property type="match status" value="1"/>
</dbReference>
<dbReference type="InterPro" id="IPR023753">
    <property type="entry name" value="FAD/NAD-binding_dom"/>
</dbReference>
<gene>
    <name evidence="12" type="ORF">bsdtb5_23420</name>
</gene>
<keyword evidence="13" id="KW-1185">Reference proteome</keyword>
<dbReference type="Gene3D" id="3.20.20.70">
    <property type="entry name" value="Aldolase class I"/>
    <property type="match status" value="1"/>
</dbReference>
<keyword evidence="9" id="KW-0411">Iron-sulfur</keyword>
<dbReference type="PANTHER" id="PTHR42917:SF2">
    <property type="entry name" value="2,4-DIENOYL-COA REDUCTASE [(2E)-ENOYL-COA-PRODUCING]"/>
    <property type="match status" value="1"/>
</dbReference>
<feature type="domain" description="NADH:flavin oxidoreductase/NADH oxidase N-terminal" evidence="10">
    <location>
        <begin position="7"/>
        <end position="345"/>
    </location>
</feature>
<feature type="domain" description="FAD/NAD(P)-binding" evidence="11">
    <location>
        <begin position="390"/>
        <end position="618"/>
    </location>
</feature>
<evidence type="ECO:0000259" key="10">
    <source>
        <dbReference type="Pfam" id="PF00724"/>
    </source>
</evidence>
<evidence type="ECO:0000256" key="9">
    <source>
        <dbReference type="ARBA" id="ARBA00023014"/>
    </source>
</evidence>
<evidence type="ECO:0000313" key="12">
    <source>
        <dbReference type="EMBL" id="BCN31047.1"/>
    </source>
</evidence>
<dbReference type="GO" id="GO:0010181">
    <property type="term" value="F:FMN binding"/>
    <property type="evidence" value="ECO:0007669"/>
    <property type="project" value="InterPro"/>
</dbReference>
<dbReference type="SUPFAM" id="SSF51395">
    <property type="entry name" value="FMN-linked oxidoreductases"/>
    <property type="match status" value="1"/>
</dbReference>
<evidence type="ECO:0000313" key="13">
    <source>
        <dbReference type="Proteomes" id="UP000595897"/>
    </source>
</evidence>
<keyword evidence="5" id="KW-0288">FMN</keyword>
<dbReference type="RefSeq" id="WP_271712195.1">
    <property type="nucleotide sequence ID" value="NZ_AP024169.1"/>
</dbReference>
<evidence type="ECO:0000256" key="7">
    <source>
        <dbReference type="ARBA" id="ARBA00023002"/>
    </source>
</evidence>
<accession>A0A7R7ELM5</accession>
<proteinExistence type="inferred from homology"/>
<comment type="similarity">
    <text evidence="3">In the N-terminal section; belongs to the NADH:flavin oxidoreductase/NADH oxidase family.</text>
</comment>
<evidence type="ECO:0000256" key="4">
    <source>
        <dbReference type="ARBA" id="ARBA00022630"/>
    </source>
</evidence>
<keyword evidence="8" id="KW-0408">Iron</keyword>
<dbReference type="GO" id="GO:0016491">
    <property type="term" value="F:oxidoreductase activity"/>
    <property type="evidence" value="ECO:0007669"/>
    <property type="project" value="UniProtKB-KW"/>
</dbReference>
<reference evidence="12 13" key="1">
    <citation type="submission" date="2020-11" db="EMBL/GenBank/DDBJ databases">
        <title>Draft genome sequencing of a Lachnospiraceae strain isolated from anoxic soil subjected to BSD treatment.</title>
        <authorList>
            <person name="Uek A."/>
            <person name="Tonouchi A."/>
        </authorList>
    </citation>
    <scope>NUCLEOTIDE SEQUENCE [LARGE SCALE GENOMIC DNA]</scope>
    <source>
        <strain evidence="12 13">TB5</strain>
    </source>
</reference>
<evidence type="ECO:0000256" key="3">
    <source>
        <dbReference type="ARBA" id="ARBA00011048"/>
    </source>
</evidence>
<evidence type="ECO:0000256" key="5">
    <source>
        <dbReference type="ARBA" id="ARBA00022643"/>
    </source>
</evidence>
<keyword evidence="7" id="KW-0560">Oxidoreductase</keyword>
<dbReference type="InterPro" id="IPR001155">
    <property type="entry name" value="OxRdtase_FMN_N"/>
</dbReference>
<dbReference type="InterPro" id="IPR036188">
    <property type="entry name" value="FAD/NAD-bd_sf"/>
</dbReference>
<dbReference type="InterPro" id="IPR051793">
    <property type="entry name" value="NADH:flavin_oxidoreductase"/>
</dbReference>
<dbReference type="PRINTS" id="PR00368">
    <property type="entry name" value="FADPNR"/>
</dbReference>
<dbReference type="EMBL" id="AP024169">
    <property type="protein sequence ID" value="BCN31047.1"/>
    <property type="molecule type" value="Genomic_DNA"/>
</dbReference>
<evidence type="ECO:0000256" key="1">
    <source>
        <dbReference type="ARBA" id="ARBA00001917"/>
    </source>
</evidence>
<name>A0A7R7ELM5_9FIRM</name>
<dbReference type="GO" id="GO:0051536">
    <property type="term" value="F:iron-sulfur cluster binding"/>
    <property type="evidence" value="ECO:0007669"/>
    <property type="project" value="UniProtKB-KW"/>
</dbReference>
<keyword evidence="6" id="KW-0479">Metal-binding</keyword>
<dbReference type="KEGG" id="ahb:bsdtb5_23420"/>
<evidence type="ECO:0000259" key="11">
    <source>
        <dbReference type="Pfam" id="PF07992"/>
    </source>
</evidence>
<protein>
    <submittedName>
        <fullName evidence="12">2-enoate reductase</fullName>
    </submittedName>
</protein>
<sequence>MKQYPNLTNPLQIGSVTIKNRMFMAPMDTGFGNNEYGGFTEAGVEYFVKRAAGGFGLLYSGGTSVDTKVDGADTIVNHPEEFIATGKKMNERINAYGSKMFMQLSMNVGRNAGLKTPSVLPVLGNPSIKTQALTVEEIHSKVQDVAKAAKVCKEAGYAGVDIHALHWGHLLDTFALEFTNQREDEYGGSLENRLRFAKDIVEAIKAECGTDFPVTIRLAMKSYIKDFDKASFDGSQEVGRTLEEAIEIAKLLEKYGYDALSTDAGMLDAIYYAMPPSYVEKGFTIEMAAKLKEAVSIPILCGGRMADPDMDEAAIAEGKIDAVVIGRQAISDPNFAEKIVKGEPENVRSCIACNQGCIWGYFTKGQVSCAVNPEVGYETNEPLTKSADSKKVIIVGGGVAGMEAAYNAKLRGHEVTLYEKSDVLGGNLIPAGAHDFKAEVNELNEYYKHQMEVLQIDVRMQTEVSAELLKESGADVIILATGSKPIMPNLPGIDHVKTISGVDALLNKKKVGQKVVIVGGGLVGCEIALGYAEEGKNVTIVEALENIMQTGDVPSMNKAMLFDAFEYYHTNIMTSCRVKEINDIGVVVTLADGTEKTIEADTVVMSVGYRSVKSMAEELKNCEAQVFEIGDGNAVGNIMTCISEAYEVIMKL</sequence>
<evidence type="ECO:0000256" key="8">
    <source>
        <dbReference type="ARBA" id="ARBA00023004"/>
    </source>
</evidence>
<dbReference type="AlphaFoldDB" id="A0A7R7ELM5"/>